<dbReference type="Proteomes" id="UP001596161">
    <property type="component" value="Unassembled WGS sequence"/>
</dbReference>
<proteinExistence type="predicted"/>
<name>A0ABW0EAC1_9BACT</name>
<evidence type="ECO:0000313" key="2">
    <source>
        <dbReference type="EMBL" id="MFC5270000.1"/>
    </source>
</evidence>
<accession>A0ABW0EAC1</accession>
<feature type="signal peptide" evidence="1">
    <location>
        <begin position="1"/>
        <end position="19"/>
    </location>
</feature>
<feature type="chain" id="PRO_5045377920" evidence="1">
    <location>
        <begin position="20"/>
        <end position="124"/>
    </location>
</feature>
<evidence type="ECO:0000256" key="1">
    <source>
        <dbReference type="SAM" id="SignalP"/>
    </source>
</evidence>
<protein>
    <submittedName>
        <fullName evidence="2">Uncharacterized protein</fullName>
    </submittedName>
</protein>
<evidence type="ECO:0000313" key="3">
    <source>
        <dbReference type="Proteomes" id="UP001596161"/>
    </source>
</evidence>
<dbReference type="EMBL" id="JBHSKT010000002">
    <property type="protein sequence ID" value="MFC5270000.1"/>
    <property type="molecule type" value="Genomic_DNA"/>
</dbReference>
<gene>
    <name evidence="2" type="ORF">ACFPIB_05225</name>
</gene>
<keyword evidence="3" id="KW-1185">Reference proteome</keyword>
<organism evidence="2 3">
    <name type="scientific">Adhaeribacter terreus</name>
    <dbReference type="NCBI Taxonomy" id="529703"/>
    <lineage>
        <taxon>Bacteria</taxon>
        <taxon>Pseudomonadati</taxon>
        <taxon>Bacteroidota</taxon>
        <taxon>Cytophagia</taxon>
        <taxon>Cytophagales</taxon>
        <taxon>Hymenobacteraceae</taxon>
        <taxon>Adhaeribacter</taxon>
    </lineage>
</organism>
<dbReference type="RefSeq" id="WP_378016373.1">
    <property type="nucleotide sequence ID" value="NZ_JBHSKT010000002.1"/>
</dbReference>
<comment type="caution">
    <text evidence="2">The sequence shown here is derived from an EMBL/GenBank/DDBJ whole genome shotgun (WGS) entry which is preliminary data.</text>
</comment>
<sequence length="124" mass="13461">MLRKLATYLLIFATTCNVAGFYAAAATLNAASFSVCQITVEPGAKAETTVKKASTDVVIVTTPLIKEGEDKSLKFNLDFDYALTEIPYFLPVLRAGPSANYVNLYALAKGKNAPLFLLNCNFRI</sequence>
<reference evidence="3" key="1">
    <citation type="journal article" date="2019" name="Int. J. Syst. Evol. Microbiol.">
        <title>The Global Catalogue of Microorganisms (GCM) 10K type strain sequencing project: providing services to taxonomists for standard genome sequencing and annotation.</title>
        <authorList>
            <consortium name="The Broad Institute Genomics Platform"/>
            <consortium name="The Broad Institute Genome Sequencing Center for Infectious Disease"/>
            <person name="Wu L."/>
            <person name="Ma J."/>
        </authorList>
    </citation>
    <scope>NUCLEOTIDE SEQUENCE [LARGE SCALE GENOMIC DNA]</scope>
    <source>
        <strain evidence="3">KACC 12602</strain>
    </source>
</reference>
<keyword evidence="1" id="KW-0732">Signal</keyword>